<dbReference type="PANTHER" id="PTHR46545:SF1">
    <property type="entry name" value="LEUCINE-RICH REPEAT-CONTAINING PROTEIN 51"/>
    <property type="match status" value="1"/>
</dbReference>
<evidence type="ECO:0000256" key="2">
    <source>
        <dbReference type="ARBA" id="ARBA00022490"/>
    </source>
</evidence>
<keyword evidence="2" id="KW-0963">Cytoplasm</keyword>
<name>T1FCD5_HELRO</name>
<evidence type="ECO:0000256" key="3">
    <source>
        <dbReference type="ARBA" id="ARBA00022614"/>
    </source>
</evidence>
<dbReference type="GO" id="GO:0005930">
    <property type="term" value="C:axoneme"/>
    <property type="evidence" value="ECO:0000318"/>
    <property type="project" value="GO_Central"/>
</dbReference>
<dbReference type="EMBL" id="KB097304">
    <property type="protein sequence ID" value="ESN97792.1"/>
    <property type="molecule type" value="Genomic_DNA"/>
</dbReference>
<evidence type="ECO:0000313" key="6">
    <source>
        <dbReference type="EnsemblMetazoa" id="HelroP177855"/>
    </source>
</evidence>
<protein>
    <recommendedName>
        <fullName evidence="8">Leucine-rich repeat-containing protein 51</fullName>
    </recommendedName>
</protein>
<dbReference type="InterPro" id="IPR032675">
    <property type="entry name" value="LRR_dom_sf"/>
</dbReference>
<evidence type="ECO:0000313" key="5">
    <source>
        <dbReference type="EMBL" id="ESN97792.1"/>
    </source>
</evidence>
<keyword evidence="7" id="KW-1185">Reference proteome</keyword>
<dbReference type="CTD" id="20206484"/>
<dbReference type="GeneID" id="20206484"/>
<gene>
    <name evidence="6" type="primary">20206484</name>
    <name evidence="5" type="ORF">HELRODRAFT_177855</name>
</gene>
<dbReference type="AlphaFoldDB" id="T1FCD5"/>
<reference evidence="6" key="3">
    <citation type="submission" date="2015-06" db="UniProtKB">
        <authorList>
            <consortium name="EnsemblMetazoa"/>
        </authorList>
    </citation>
    <scope>IDENTIFICATION</scope>
</reference>
<dbReference type="EMBL" id="AMQM01006208">
    <property type="status" value="NOT_ANNOTATED_CDS"/>
    <property type="molecule type" value="Genomic_DNA"/>
</dbReference>
<evidence type="ECO:0000256" key="4">
    <source>
        <dbReference type="ARBA" id="ARBA00022737"/>
    </source>
</evidence>
<keyword evidence="3" id="KW-0433">Leucine-rich repeat</keyword>
<dbReference type="OMA" id="RTERQEM"/>
<dbReference type="Proteomes" id="UP000015101">
    <property type="component" value="Unassembled WGS sequence"/>
</dbReference>
<dbReference type="PANTHER" id="PTHR46545">
    <property type="entry name" value="LEUCINE-RICH REPEAT-CONTAINING PROTEIN 51"/>
    <property type="match status" value="1"/>
</dbReference>
<dbReference type="EnsemblMetazoa" id="HelroT177855">
    <property type="protein sequence ID" value="HelroP177855"/>
    <property type="gene ID" value="HelroG177855"/>
</dbReference>
<dbReference type="eggNOG" id="KOG1644">
    <property type="taxonomic scope" value="Eukaryota"/>
</dbReference>
<dbReference type="Gene3D" id="3.80.10.10">
    <property type="entry name" value="Ribonuclease Inhibitor"/>
    <property type="match status" value="1"/>
</dbReference>
<comment type="subcellular location">
    <subcellularLocation>
        <location evidence="1">Cytoplasm</location>
    </subcellularLocation>
</comment>
<proteinExistence type="predicted"/>
<accession>T1FCD5</accession>
<dbReference type="InParanoid" id="T1FCD5"/>
<dbReference type="STRING" id="6412.T1FCD5"/>
<dbReference type="HOGENOM" id="CLU_095080_1_1_1"/>
<dbReference type="KEGG" id="hro:HELRODRAFT_177855"/>
<sequence>MLKKSRKESVKKPVVNVIEEKKILDYSFLKLTSLTELPYEIPRNVKSSAFQVKHSATILKLNNNLLEGVLSFMEHLNAVIVKPELLVWIDLSCNSIPKIEDAFENFTELQILLLHGNKIEDRQDVLNLLKCKKLIKLTLHGNPIESSKNYKYFVIANVPQLKSFDMSTISRLDLISADAIFPNDRLKKIINQRFFPCSQK</sequence>
<reference evidence="7" key="1">
    <citation type="submission" date="2012-12" db="EMBL/GenBank/DDBJ databases">
        <authorList>
            <person name="Hellsten U."/>
            <person name="Grimwood J."/>
            <person name="Chapman J.A."/>
            <person name="Shapiro H."/>
            <person name="Aerts A."/>
            <person name="Otillar R.P."/>
            <person name="Terry A.Y."/>
            <person name="Boore J.L."/>
            <person name="Simakov O."/>
            <person name="Marletaz F."/>
            <person name="Cho S.-J."/>
            <person name="Edsinger-Gonzales E."/>
            <person name="Havlak P."/>
            <person name="Kuo D.-H."/>
            <person name="Larsson T."/>
            <person name="Lv J."/>
            <person name="Arendt D."/>
            <person name="Savage R."/>
            <person name="Osoegawa K."/>
            <person name="de Jong P."/>
            <person name="Lindberg D.R."/>
            <person name="Seaver E.C."/>
            <person name="Weisblat D.A."/>
            <person name="Putnam N.H."/>
            <person name="Grigoriev I.V."/>
            <person name="Rokhsar D.S."/>
        </authorList>
    </citation>
    <scope>NUCLEOTIDE SEQUENCE</scope>
</reference>
<evidence type="ECO:0000256" key="1">
    <source>
        <dbReference type="ARBA" id="ARBA00004496"/>
    </source>
</evidence>
<evidence type="ECO:0000313" key="7">
    <source>
        <dbReference type="Proteomes" id="UP000015101"/>
    </source>
</evidence>
<dbReference type="OrthoDB" id="676979at2759"/>
<dbReference type="SUPFAM" id="SSF52075">
    <property type="entry name" value="Outer arm dynein light chain 1"/>
    <property type="match status" value="1"/>
</dbReference>
<dbReference type="Pfam" id="PF14580">
    <property type="entry name" value="LRR_9"/>
    <property type="match status" value="1"/>
</dbReference>
<dbReference type="RefSeq" id="XP_009024242.1">
    <property type="nucleotide sequence ID" value="XM_009025994.1"/>
</dbReference>
<evidence type="ECO:0008006" key="8">
    <source>
        <dbReference type="Google" id="ProtNLM"/>
    </source>
</evidence>
<keyword evidence="4" id="KW-0677">Repeat</keyword>
<organism evidence="6 7">
    <name type="scientific">Helobdella robusta</name>
    <name type="common">Californian leech</name>
    <dbReference type="NCBI Taxonomy" id="6412"/>
    <lineage>
        <taxon>Eukaryota</taxon>
        <taxon>Metazoa</taxon>
        <taxon>Spiralia</taxon>
        <taxon>Lophotrochozoa</taxon>
        <taxon>Annelida</taxon>
        <taxon>Clitellata</taxon>
        <taxon>Hirudinea</taxon>
        <taxon>Rhynchobdellida</taxon>
        <taxon>Glossiphoniidae</taxon>
        <taxon>Helobdella</taxon>
    </lineage>
</organism>
<reference evidence="5 7" key="2">
    <citation type="journal article" date="2013" name="Nature">
        <title>Insights into bilaterian evolution from three spiralian genomes.</title>
        <authorList>
            <person name="Simakov O."/>
            <person name="Marletaz F."/>
            <person name="Cho S.J."/>
            <person name="Edsinger-Gonzales E."/>
            <person name="Havlak P."/>
            <person name="Hellsten U."/>
            <person name="Kuo D.H."/>
            <person name="Larsson T."/>
            <person name="Lv J."/>
            <person name="Arendt D."/>
            <person name="Savage R."/>
            <person name="Osoegawa K."/>
            <person name="de Jong P."/>
            <person name="Grimwood J."/>
            <person name="Chapman J.A."/>
            <person name="Shapiro H."/>
            <person name="Aerts A."/>
            <person name="Otillar R.P."/>
            <person name="Terry A.Y."/>
            <person name="Boore J.L."/>
            <person name="Grigoriev I.V."/>
            <person name="Lindberg D.R."/>
            <person name="Seaver E.C."/>
            <person name="Weisblat D.A."/>
            <person name="Putnam N.H."/>
            <person name="Rokhsar D.S."/>
        </authorList>
    </citation>
    <scope>NUCLEOTIDE SEQUENCE</scope>
</reference>